<dbReference type="OrthoDB" id="585255at2759"/>
<reference evidence="4" key="2">
    <citation type="submission" date="2017-02" db="EMBL/GenBank/DDBJ databases">
        <title>Sunflower complete genome.</title>
        <authorList>
            <person name="Langlade N."/>
            <person name="Munos S."/>
        </authorList>
    </citation>
    <scope>NUCLEOTIDE SEQUENCE [LARGE SCALE GENOMIC DNA]</scope>
    <source>
        <tissue evidence="4">Leaves</tissue>
    </source>
</reference>
<feature type="transmembrane region" description="Helical" evidence="1">
    <location>
        <begin position="40"/>
        <end position="61"/>
    </location>
</feature>
<dbReference type="InterPro" id="IPR039307">
    <property type="entry name" value="LORELEI-like"/>
</dbReference>
<dbReference type="Proteomes" id="UP000215914">
    <property type="component" value="Chromosome 11"/>
</dbReference>
<evidence type="ECO:0000259" key="2">
    <source>
        <dbReference type="Pfam" id="PF26578"/>
    </source>
</evidence>
<reference evidence="3" key="3">
    <citation type="submission" date="2020-06" db="EMBL/GenBank/DDBJ databases">
        <title>Helianthus annuus Genome sequencing and assembly Release 2.</title>
        <authorList>
            <person name="Gouzy J."/>
            <person name="Langlade N."/>
            <person name="Munos S."/>
        </authorList>
    </citation>
    <scope>NUCLEOTIDE SEQUENCE</scope>
    <source>
        <tissue evidence="3">Leaves</tissue>
    </source>
</reference>
<feature type="transmembrane region" description="Helical" evidence="1">
    <location>
        <begin position="82"/>
        <end position="103"/>
    </location>
</feature>
<keyword evidence="1" id="KW-1133">Transmembrane helix</keyword>
<reference evidence="3 5" key="1">
    <citation type="journal article" date="2017" name="Nature">
        <title>The sunflower genome provides insights into oil metabolism, flowering and Asterid evolution.</title>
        <authorList>
            <person name="Badouin H."/>
            <person name="Gouzy J."/>
            <person name="Grassa C.J."/>
            <person name="Murat F."/>
            <person name="Staton S.E."/>
            <person name="Cottret L."/>
            <person name="Lelandais-Briere C."/>
            <person name="Owens G.L."/>
            <person name="Carrere S."/>
            <person name="Mayjonade B."/>
            <person name="Legrand L."/>
            <person name="Gill N."/>
            <person name="Kane N.C."/>
            <person name="Bowers J.E."/>
            <person name="Hubner S."/>
            <person name="Bellec A."/>
            <person name="Berard A."/>
            <person name="Berges H."/>
            <person name="Blanchet N."/>
            <person name="Boniface M.C."/>
            <person name="Brunel D."/>
            <person name="Catrice O."/>
            <person name="Chaidir N."/>
            <person name="Claudel C."/>
            <person name="Donnadieu C."/>
            <person name="Faraut T."/>
            <person name="Fievet G."/>
            <person name="Helmstetter N."/>
            <person name="King M."/>
            <person name="Knapp S.J."/>
            <person name="Lai Z."/>
            <person name="Le Paslier M.C."/>
            <person name="Lippi Y."/>
            <person name="Lorenzon L."/>
            <person name="Mandel J.R."/>
            <person name="Marage G."/>
            <person name="Marchand G."/>
            <person name="Marquand E."/>
            <person name="Bret-Mestries E."/>
            <person name="Morien E."/>
            <person name="Nambeesan S."/>
            <person name="Nguyen T."/>
            <person name="Pegot-Espagnet P."/>
            <person name="Pouilly N."/>
            <person name="Raftis F."/>
            <person name="Sallet E."/>
            <person name="Schiex T."/>
            <person name="Thomas J."/>
            <person name="Vandecasteele C."/>
            <person name="Vares D."/>
            <person name="Vear F."/>
            <person name="Vautrin S."/>
            <person name="Crespi M."/>
            <person name="Mangin B."/>
            <person name="Burke J.M."/>
            <person name="Salse J."/>
            <person name="Munos S."/>
            <person name="Vincourt P."/>
            <person name="Rieseberg L.H."/>
            <person name="Langlade N.B."/>
        </authorList>
    </citation>
    <scope>NUCLEOTIDE SEQUENCE [LARGE SCALE GENOMIC DNA]</scope>
    <source>
        <strain evidence="5">cv. SF193</strain>
        <tissue evidence="3">Leaves</tissue>
    </source>
</reference>
<keyword evidence="5" id="KW-1185">Reference proteome</keyword>
<dbReference type="AlphaFoldDB" id="A0A251TG09"/>
<keyword evidence="1" id="KW-0472">Membrane</keyword>
<proteinExistence type="predicted"/>
<dbReference type="Gramene" id="mRNA:HanXRQr2_Chr06g0270751">
    <property type="protein sequence ID" value="mRNA:HanXRQr2_Chr06g0270751"/>
    <property type="gene ID" value="HanXRQr2_Chr06g0270751"/>
</dbReference>
<dbReference type="STRING" id="4232.A0A251TG09"/>
<dbReference type="InParanoid" id="A0A251TG09"/>
<dbReference type="EMBL" id="MNCJ02000321">
    <property type="protein sequence ID" value="KAF5803390.1"/>
    <property type="molecule type" value="Genomic_DNA"/>
</dbReference>
<evidence type="ECO:0000313" key="3">
    <source>
        <dbReference type="EMBL" id="KAF5803390.1"/>
    </source>
</evidence>
<dbReference type="Pfam" id="PF26578">
    <property type="entry name" value="LLG1"/>
    <property type="match status" value="1"/>
</dbReference>
<evidence type="ECO:0000313" key="5">
    <source>
        <dbReference type="Proteomes" id="UP000215914"/>
    </source>
</evidence>
<sequence>MTNVPKPQGRFWQLTQKFNFPKINNLGESVTPREHYTTTFAGSGCPLLGCLLSYFLSLSPSAAWLKNRTEQNNCVPSSSMKIVISILLLLCCISTCFSSPVSVSDGVLNSDVSIGRNLLQAKKPCPVNFEFMNYTIITSRCKGPRYPADICCQAFKDFACPYSDDLNDLSNECSSTMFSYINLYGSYPPGLFSSLCRDDKVGLICPALAPGAGKNSVAADSNNGNHIHSPIILTLVVGYLIFMFL</sequence>
<dbReference type="OMA" id="CCQAFKD"/>
<evidence type="ECO:0000313" key="4">
    <source>
        <dbReference type="EMBL" id="OTG08911.1"/>
    </source>
</evidence>
<organism evidence="4 5">
    <name type="scientific">Helianthus annuus</name>
    <name type="common">Common sunflower</name>
    <dbReference type="NCBI Taxonomy" id="4232"/>
    <lineage>
        <taxon>Eukaryota</taxon>
        <taxon>Viridiplantae</taxon>
        <taxon>Streptophyta</taxon>
        <taxon>Embryophyta</taxon>
        <taxon>Tracheophyta</taxon>
        <taxon>Spermatophyta</taxon>
        <taxon>Magnoliopsida</taxon>
        <taxon>eudicotyledons</taxon>
        <taxon>Gunneridae</taxon>
        <taxon>Pentapetalae</taxon>
        <taxon>asterids</taxon>
        <taxon>campanulids</taxon>
        <taxon>Asterales</taxon>
        <taxon>Asteraceae</taxon>
        <taxon>Asteroideae</taxon>
        <taxon>Heliantheae alliance</taxon>
        <taxon>Heliantheae</taxon>
        <taxon>Helianthus</taxon>
    </lineage>
</organism>
<evidence type="ECO:0000256" key="1">
    <source>
        <dbReference type="SAM" id="Phobius"/>
    </source>
</evidence>
<accession>A0A251TG09</accession>
<dbReference type="EMBL" id="CM007900">
    <property type="protein sequence ID" value="OTG08911.1"/>
    <property type="molecule type" value="Genomic_DNA"/>
</dbReference>
<feature type="domain" description="GPI-anchored protein LLG1-like" evidence="2">
    <location>
        <begin position="127"/>
        <end position="203"/>
    </location>
</feature>
<keyword evidence="1" id="KW-0812">Transmembrane</keyword>
<feature type="transmembrane region" description="Helical" evidence="1">
    <location>
        <begin position="227"/>
        <end position="244"/>
    </location>
</feature>
<name>A0A251TG09_HELAN</name>
<dbReference type="PANTHER" id="PTHR31533">
    <property type="entry name" value="GPI-ANCHORED PROTEIN LLG1-RELATED-RELATED"/>
    <property type="match status" value="1"/>
</dbReference>
<protein>
    <submittedName>
        <fullName evidence="3">GPI-anchored protein LORELEI</fullName>
    </submittedName>
</protein>
<dbReference type="InterPro" id="IPR058888">
    <property type="entry name" value="LLG1-like"/>
</dbReference>
<dbReference type="PANTHER" id="PTHR31533:SF2">
    <property type="entry name" value="GPI-ANCHORED PROTEIN LLG1"/>
    <property type="match status" value="1"/>
</dbReference>
<dbReference type="FunCoup" id="A0A251TG09">
    <property type="interactions" value="1822"/>
</dbReference>
<gene>
    <name evidence="4" type="ORF">HannXRQ_Chr11g0346951</name>
    <name evidence="3" type="ORF">HanXRQr2_Chr06g0270751</name>
</gene>